<sequence length="37" mass="4489">MEGMRRRRKPLSCWLLRLSVFGTFGHWHRASPNRCVF</sequence>
<proteinExistence type="predicted"/>
<reference evidence="2" key="1">
    <citation type="submission" date="2016-10" db="EMBL/GenBank/DDBJ databases">
        <authorList>
            <person name="Varghese N."/>
            <person name="Submissions S."/>
        </authorList>
    </citation>
    <scope>NUCLEOTIDE SEQUENCE [LARGE SCALE GENOMIC DNA]</scope>
    <source>
        <strain evidence="2">930I</strain>
    </source>
</reference>
<dbReference type="EMBL" id="FNCV01000025">
    <property type="protein sequence ID" value="SDH92561.1"/>
    <property type="molecule type" value="Genomic_DNA"/>
</dbReference>
<evidence type="ECO:0000313" key="1">
    <source>
        <dbReference type="EMBL" id="SDH92561.1"/>
    </source>
</evidence>
<dbReference type="AlphaFoldDB" id="A0A1G8GE13"/>
<dbReference type="Proteomes" id="UP000217076">
    <property type="component" value="Unassembled WGS sequence"/>
</dbReference>
<accession>A0A1G8GE13</accession>
<evidence type="ECO:0000313" key="2">
    <source>
        <dbReference type="Proteomes" id="UP000217076"/>
    </source>
</evidence>
<name>A0A1G8GE13_9PROT</name>
<keyword evidence="2" id="KW-1185">Reference proteome</keyword>
<organism evidence="1 2">
    <name type="scientific">Roseospirillum parvum</name>
    <dbReference type="NCBI Taxonomy" id="83401"/>
    <lineage>
        <taxon>Bacteria</taxon>
        <taxon>Pseudomonadati</taxon>
        <taxon>Pseudomonadota</taxon>
        <taxon>Alphaproteobacteria</taxon>
        <taxon>Rhodospirillales</taxon>
        <taxon>Rhodospirillaceae</taxon>
        <taxon>Roseospirillum</taxon>
    </lineage>
</organism>
<gene>
    <name evidence="1" type="ORF">SAMN05421742_1252</name>
</gene>
<protein>
    <submittedName>
        <fullName evidence="1">Uncharacterized protein</fullName>
    </submittedName>
</protein>